<dbReference type="RefSeq" id="WP_386755441.1">
    <property type="nucleotide sequence ID" value="NZ_JBHSNM010000004.1"/>
</dbReference>
<dbReference type="InterPro" id="IPR011335">
    <property type="entry name" value="Restrct_endonuc-II-like"/>
</dbReference>
<feature type="compositionally biased region" description="Basic and acidic residues" evidence="1">
    <location>
        <begin position="127"/>
        <end position="143"/>
    </location>
</feature>
<dbReference type="CDD" id="cd01038">
    <property type="entry name" value="Endonuclease_DUF559"/>
    <property type="match status" value="1"/>
</dbReference>
<dbReference type="GO" id="GO:0004519">
    <property type="term" value="F:endonuclease activity"/>
    <property type="evidence" value="ECO:0007669"/>
    <property type="project" value="UniProtKB-KW"/>
</dbReference>
<protein>
    <submittedName>
        <fullName evidence="3">Endonuclease domain-containing protein</fullName>
    </submittedName>
</protein>
<evidence type="ECO:0000256" key="1">
    <source>
        <dbReference type="SAM" id="MobiDB-lite"/>
    </source>
</evidence>
<dbReference type="Proteomes" id="UP001596036">
    <property type="component" value="Unassembled WGS sequence"/>
</dbReference>
<proteinExistence type="predicted"/>
<feature type="region of interest" description="Disordered" evidence="1">
    <location>
        <begin position="120"/>
        <end position="143"/>
    </location>
</feature>
<keyword evidence="3" id="KW-0255">Endonuclease</keyword>
<comment type="caution">
    <text evidence="3">The sequence shown here is derived from an EMBL/GenBank/DDBJ whole genome shotgun (WGS) entry which is preliminary data.</text>
</comment>
<keyword evidence="3" id="KW-0540">Nuclease</keyword>
<name>A0ABW0SPS7_9GAMM</name>
<reference evidence="4" key="1">
    <citation type="journal article" date="2019" name="Int. J. Syst. Evol. Microbiol.">
        <title>The Global Catalogue of Microorganisms (GCM) 10K type strain sequencing project: providing services to taxonomists for standard genome sequencing and annotation.</title>
        <authorList>
            <consortium name="The Broad Institute Genomics Platform"/>
            <consortium name="The Broad Institute Genome Sequencing Center for Infectious Disease"/>
            <person name="Wu L."/>
            <person name="Ma J."/>
        </authorList>
    </citation>
    <scope>NUCLEOTIDE SEQUENCE [LARGE SCALE GENOMIC DNA]</scope>
    <source>
        <strain evidence="4">KACC 11407</strain>
    </source>
</reference>
<dbReference type="Pfam" id="PF04480">
    <property type="entry name" value="DUF559"/>
    <property type="match status" value="1"/>
</dbReference>
<keyword evidence="4" id="KW-1185">Reference proteome</keyword>
<evidence type="ECO:0000313" key="4">
    <source>
        <dbReference type="Proteomes" id="UP001596036"/>
    </source>
</evidence>
<dbReference type="InterPro" id="IPR047216">
    <property type="entry name" value="Endonuclease_DUF559_bact"/>
</dbReference>
<evidence type="ECO:0000313" key="3">
    <source>
        <dbReference type="EMBL" id="MFC5570928.1"/>
    </source>
</evidence>
<dbReference type="Gene3D" id="3.40.960.10">
    <property type="entry name" value="VSR Endonuclease"/>
    <property type="match status" value="1"/>
</dbReference>
<evidence type="ECO:0000259" key="2">
    <source>
        <dbReference type="Pfam" id="PF04480"/>
    </source>
</evidence>
<dbReference type="PANTHER" id="PTHR38590:SF1">
    <property type="entry name" value="BLL0828 PROTEIN"/>
    <property type="match status" value="1"/>
</dbReference>
<dbReference type="EMBL" id="JBHSNM010000004">
    <property type="protein sequence ID" value="MFC5570928.1"/>
    <property type="molecule type" value="Genomic_DNA"/>
</dbReference>
<dbReference type="SUPFAM" id="SSF52980">
    <property type="entry name" value="Restriction endonuclease-like"/>
    <property type="match status" value="1"/>
</dbReference>
<dbReference type="InterPro" id="IPR007569">
    <property type="entry name" value="DUF559"/>
</dbReference>
<organism evidence="3 4">
    <name type="scientific">Lysobacter yangpyeongensis</name>
    <dbReference type="NCBI Taxonomy" id="346182"/>
    <lineage>
        <taxon>Bacteria</taxon>
        <taxon>Pseudomonadati</taxon>
        <taxon>Pseudomonadota</taxon>
        <taxon>Gammaproteobacteria</taxon>
        <taxon>Lysobacterales</taxon>
        <taxon>Lysobacteraceae</taxon>
        <taxon>Lysobacter</taxon>
    </lineage>
</organism>
<dbReference type="PANTHER" id="PTHR38590">
    <property type="entry name" value="BLL0828 PROTEIN"/>
    <property type="match status" value="1"/>
</dbReference>
<feature type="domain" description="DUF559" evidence="2">
    <location>
        <begin position="3"/>
        <end position="109"/>
    </location>
</feature>
<keyword evidence="3" id="KW-0378">Hydrolase</keyword>
<gene>
    <name evidence="3" type="ORF">ACFPN1_12735</name>
</gene>
<accession>A0ABW0SPS7</accession>
<sequence>MDRLRLRARTLRNHATDAERALWRALRGKQLDGFRFRRQVPIGGYIADFACPQAKLIVEIDGGQHALQAEYDAARTRKLEALGYRVLRYWNGDVLLRLESVVDDIHRHLVMASITGKGTLPRSSVSLREREDADGNDEGKGNE</sequence>